<sequence>MSLVAEYLARIGADRPLRTDAESLRYLHARHIATVAFENLDIHLGTPIVLDTDAVLHKVVRMRRGGFCYELNTAFAHLLTELGFRVEMLSAGVFHNGVAGAPFDHMALLVHLDEPWLADVGFGRHSTFPLRLNSRDPQEDPEGTFVLQSTVDGDLDVLRNGSPEYRLDPRPRRLSDFAPTCWYQQTSPDSPFLRGPTCSMAVPGGRVTLAGDRLIRTVGGERTEQILRSDEEILAAYHQHFGITLPRVPRPPT</sequence>
<reference evidence="4" key="1">
    <citation type="journal article" date="2019" name="Int. J. Syst. Evol. Microbiol.">
        <title>The Global Catalogue of Microorganisms (GCM) 10K type strain sequencing project: providing services to taxonomists for standard genome sequencing and annotation.</title>
        <authorList>
            <consortium name="The Broad Institute Genomics Platform"/>
            <consortium name="The Broad Institute Genome Sequencing Center for Infectious Disease"/>
            <person name="Wu L."/>
            <person name="Ma J."/>
        </authorList>
    </citation>
    <scope>NUCLEOTIDE SEQUENCE [LARGE SCALE GENOMIC DNA]</scope>
    <source>
        <strain evidence="4">JCM 17342</strain>
    </source>
</reference>
<dbReference type="PANTHER" id="PTHR11786:SF0">
    <property type="entry name" value="ARYLAMINE N-ACETYLTRANSFERASE 4-RELATED"/>
    <property type="match status" value="1"/>
</dbReference>
<evidence type="ECO:0000313" key="4">
    <source>
        <dbReference type="Proteomes" id="UP001501747"/>
    </source>
</evidence>
<accession>A0ABP7QS40</accession>
<comment type="caution">
    <text evidence="3">The sequence shown here is derived from an EMBL/GenBank/DDBJ whole genome shotgun (WGS) entry which is preliminary data.</text>
</comment>
<comment type="similarity">
    <text evidence="1 2">Belongs to the arylamine N-acetyltransferase family.</text>
</comment>
<name>A0ABP7QS40_9PSEU</name>
<dbReference type="EMBL" id="BAABAL010000003">
    <property type="protein sequence ID" value="GAA3986761.1"/>
    <property type="molecule type" value="Genomic_DNA"/>
</dbReference>
<evidence type="ECO:0000313" key="3">
    <source>
        <dbReference type="EMBL" id="GAA3986761.1"/>
    </source>
</evidence>
<protein>
    <submittedName>
        <fullName evidence="3">Arylamine N-acetyltransferase</fullName>
    </submittedName>
</protein>
<evidence type="ECO:0000256" key="1">
    <source>
        <dbReference type="ARBA" id="ARBA00006547"/>
    </source>
</evidence>
<dbReference type="Pfam" id="PF00797">
    <property type="entry name" value="Acetyltransf_2"/>
    <property type="match status" value="1"/>
</dbReference>
<organism evidence="3 4">
    <name type="scientific">Allokutzneria multivorans</name>
    <dbReference type="NCBI Taxonomy" id="1142134"/>
    <lineage>
        <taxon>Bacteria</taxon>
        <taxon>Bacillati</taxon>
        <taxon>Actinomycetota</taxon>
        <taxon>Actinomycetes</taxon>
        <taxon>Pseudonocardiales</taxon>
        <taxon>Pseudonocardiaceae</taxon>
        <taxon>Allokutzneria</taxon>
    </lineage>
</organism>
<gene>
    <name evidence="3" type="ORF">GCM10022247_01360</name>
</gene>
<dbReference type="Proteomes" id="UP001501747">
    <property type="component" value="Unassembled WGS sequence"/>
</dbReference>
<proteinExistence type="inferred from homology"/>
<dbReference type="InterPro" id="IPR038765">
    <property type="entry name" value="Papain-like_cys_pep_sf"/>
</dbReference>
<evidence type="ECO:0000256" key="2">
    <source>
        <dbReference type="RuleBase" id="RU003452"/>
    </source>
</evidence>
<dbReference type="PRINTS" id="PR01543">
    <property type="entry name" value="ANATRNSFRASE"/>
</dbReference>
<dbReference type="Gene3D" id="3.30.2140.10">
    <property type="entry name" value="Arylamine N-acetyltransferase"/>
    <property type="match status" value="1"/>
</dbReference>
<dbReference type="Gene3D" id="2.40.128.150">
    <property type="entry name" value="Cysteine proteinases"/>
    <property type="match status" value="1"/>
</dbReference>
<dbReference type="RefSeq" id="WP_344870430.1">
    <property type="nucleotide sequence ID" value="NZ_BAABAL010000003.1"/>
</dbReference>
<dbReference type="PANTHER" id="PTHR11786">
    <property type="entry name" value="N-HYDROXYARYLAMINE O-ACETYLTRANSFERASE"/>
    <property type="match status" value="1"/>
</dbReference>
<keyword evidence="4" id="KW-1185">Reference proteome</keyword>
<dbReference type="SUPFAM" id="SSF54001">
    <property type="entry name" value="Cysteine proteinases"/>
    <property type="match status" value="1"/>
</dbReference>
<dbReference type="InterPro" id="IPR001447">
    <property type="entry name" value="Arylamine_N-AcTrfase"/>
</dbReference>